<dbReference type="PROSITE" id="PS01009">
    <property type="entry name" value="CRISP_1"/>
    <property type="match status" value="1"/>
</dbReference>
<reference evidence="4" key="1">
    <citation type="submission" date="2020-11" db="EMBL/GenBank/DDBJ databases">
        <authorList>
            <person name="Tran Van P."/>
        </authorList>
    </citation>
    <scope>NUCLEOTIDE SEQUENCE</scope>
</reference>
<dbReference type="GO" id="GO:0005576">
    <property type="term" value="C:extracellular region"/>
    <property type="evidence" value="ECO:0007669"/>
    <property type="project" value="InterPro"/>
</dbReference>
<dbReference type="GO" id="GO:0016810">
    <property type="term" value="F:hydrolase activity, acting on carbon-nitrogen (but not peptide) bonds"/>
    <property type="evidence" value="ECO:0007669"/>
    <property type="project" value="InterPro"/>
</dbReference>
<sequence length="995" mass="111392">MNNSKTTYLVIGAVVVIIVIALAVGAVLYKNGLSKDTSGQSSTNASHVTITTSQSISSHLTPELTTENNENTVTSELIPTSPIDAIKETVSTLKGTVSMVSKNDFTTLSPVEPKTTPLFESFDADCLKNHNRLRARHVNTPPLKLNYTLADSANAWNQNLSQRLEFRHSFEHGVGSRYGENLWSSNGTESGYKTLTCKQVVIYWYREIWYYDYDTAGLGSTPQNFTKVGHFTQLVWNTTTDVGCAKFFNKTTSRIYLACHYYPAGNLAWGFGSYVKPLIDNSSLGLSKDTPEQSSTNASHVSNTSSQLIRSDLTPQLTSDYKDSKYNDLKTISLVDPKPTPQFETRPVSMESKNDFTALFTVETKTTGGAVLYKNGLSKDTSGQSSTNASHVTITTNATKETVSTLKGTVSMESKNYFTTLSPVEPKTTPLFESFNTECLESHNKFRAMHLDTPPLKLNYKLVESADSWAKNLSGLNIWRHSHLKGVGENLWHMWASSNRPGYIIQVYNELNCHEAINAFHSETQFYNYKPPKTGHPHNFQAIGHLTQLIWRATTDVGCAKAMNTTNSKVYVVCHYQPPGNYGGQYAANVKSVSIVSIAPTGDDVCSPATCKAPKCSCFSSEPPFGHKKEEIPQFVIMSFDEAVRLETQQFYETLLNYTNPNDCPIEATFFVSHVDTNYKLVHELHRRGHEIAAHSISKTTLGGQARWKSLDLEGWREEFGGIKRILSKLADIPINEIVGSRAPDLQTAGNITFTALADEGFRYDSSQPSRKYTAKPLFPYTLDFGFKADCQIEPCMSSEHTYPGFWSIPMNDWTTKLVNPDNTTIDIPCAEVDACTIYDSNGTYIEDPTVEQFVEVFEENFNRFYTANRAPFPLFLRDAWLSHTENRRTALLQFIDSLTAKKDVYFVSISELIDWMGRGSEATLLKNYKQTSCVKHPIEDKCGKTDLVVPKGNCQYKHIDVLKGLDKLVVICNDVQCPHDYPWLHDEYNQTVTL</sequence>
<feature type="domain" description="SCP" evidence="3">
    <location>
        <begin position="121"/>
        <end position="269"/>
    </location>
</feature>
<evidence type="ECO:0000256" key="1">
    <source>
        <dbReference type="SAM" id="MobiDB-lite"/>
    </source>
</evidence>
<feature type="region of interest" description="Disordered" evidence="1">
    <location>
        <begin position="286"/>
        <end position="309"/>
    </location>
</feature>
<dbReference type="Proteomes" id="UP000728032">
    <property type="component" value="Unassembled WGS sequence"/>
</dbReference>
<dbReference type="PANTHER" id="PTHR45985">
    <property type="match status" value="1"/>
</dbReference>
<dbReference type="OrthoDB" id="504708at2759"/>
<dbReference type="PANTHER" id="PTHR45985:SF8">
    <property type="entry name" value="CHITIN DEACETYLASE-LIKE 9, ISOFORM A"/>
    <property type="match status" value="1"/>
</dbReference>
<gene>
    <name evidence="4" type="ORF">ONB1V03_LOCUS9703</name>
</gene>
<evidence type="ECO:0000256" key="2">
    <source>
        <dbReference type="SAM" id="Phobius"/>
    </source>
</evidence>
<feature type="compositionally biased region" description="Polar residues" evidence="1">
    <location>
        <begin position="35"/>
        <end position="59"/>
    </location>
</feature>
<dbReference type="Pfam" id="PF01522">
    <property type="entry name" value="Polysacc_deac_1"/>
    <property type="match status" value="1"/>
</dbReference>
<evidence type="ECO:0000313" key="4">
    <source>
        <dbReference type="EMBL" id="CAD7653045.1"/>
    </source>
</evidence>
<dbReference type="InterPro" id="IPR052740">
    <property type="entry name" value="CE4"/>
</dbReference>
<dbReference type="PRINTS" id="PR00837">
    <property type="entry name" value="V5TPXLIKE"/>
</dbReference>
<accession>A0A7R9QQ49</accession>
<keyword evidence="2" id="KW-0812">Transmembrane</keyword>
<dbReference type="SUPFAM" id="SSF55797">
    <property type="entry name" value="PR-1-like"/>
    <property type="match status" value="2"/>
</dbReference>
<dbReference type="InterPro" id="IPR034113">
    <property type="entry name" value="SCP_GAPR1-like"/>
</dbReference>
<dbReference type="SUPFAM" id="SSF88713">
    <property type="entry name" value="Glycoside hydrolase/deacetylase"/>
    <property type="match status" value="1"/>
</dbReference>
<dbReference type="EMBL" id="OC921025">
    <property type="protein sequence ID" value="CAD7653045.1"/>
    <property type="molecule type" value="Genomic_DNA"/>
</dbReference>
<evidence type="ECO:0000313" key="5">
    <source>
        <dbReference type="Proteomes" id="UP000728032"/>
    </source>
</evidence>
<dbReference type="AlphaFoldDB" id="A0A7R9QQ49"/>
<dbReference type="SMART" id="SM00198">
    <property type="entry name" value="SCP"/>
    <property type="match status" value="2"/>
</dbReference>
<feature type="region of interest" description="Disordered" evidence="1">
    <location>
        <begin position="35"/>
        <end position="69"/>
    </location>
</feature>
<dbReference type="InterPro" id="IPR001283">
    <property type="entry name" value="CRISP-related"/>
</dbReference>
<dbReference type="FunFam" id="3.40.33.10:FF:000010">
    <property type="entry name" value="Predicted protein"/>
    <property type="match status" value="1"/>
</dbReference>
<organism evidence="4">
    <name type="scientific">Oppiella nova</name>
    <dbReference type="NCBI Taxonomy" id="334625"/>
    <lineage>
        <taxon>Eukaryota</taxon>
        <taxon>Metazoa</taxon>
        <taxon>Ecdysozoa</taxon>
        <taxon>Arthropoda</taxon>
        <taxon>Chelicerata</taxon>
        <taxon>Arachnida</taxon>
        <taxon>Acari</taxon>
        <taxon>Acariformes</taxon>
        <taxon>Sarcoptiformes</taxon>
        <taxon>Oribatida</taxon>
        <taxon>Brachypylina</taxon>
        <taxon>Oppioidea</taxon>
        <taxon>Oppiidae</taxon>
        <taxon>Oppiella</taxon>
    </lineage>
</organism>
<dbReference type="Pfam" id="PF00188">
    <property type="entry name" value="CAP"/>
    <property type="match status" value="2"/>
</dbReference>
<proteinExistence type="predicted"/>
<dbReference type="InterPro" id="IPR002509">
    <property type="entry name" value="NODB_dom"/>
</dbReference>
<dbReference type="InterPro" id="IPR035940">
    <property type="entry name" value="CAP_sf"/>
</dbReference>
<feature type="transmembrane region" description="Helical" evidence="2">
    <location>
        <begin position="7"/>
        <end position="29"/>
    </location>
</feature>
<dbReference type="Gene3D" id="3.20.20.370">
    <property type="entry name" value="Glycoside hydrolase/deacetylase"/>
    <property type="match status" value="1"/>
</dbReference>
<dbReference type="InterPro" id="IPR011330">
    <property type="entry name" value="Glyco_hydro/deAcase_b/a-brl"/>
</dbReference>
<dbReference type="CDD" id="cd05382">
    <property type="entry name" value="CAP_GAPR1-like"/>
    <property type="match status" value="2"/>
</dbReference>
<feature type="domain" description="SCP" evidence="3">
    <location>
        <begin position="434"/>
        <end position="584"/>
    </location>
</feature>
<dbReference type="EMBL" id="CAJPVJ010006200">
    <property type="protein sequence ID" value="CAG2170232.1"/>
    <property type="molecule type" value="Genomic_DNA"/>
</dbReference>
<feature type="compositionally biased region" description="Low complexity" evidence="1">
    <location>
        <begin position="60"/>
        <end position="69"/>
    </location>
</feature>
<protein>
    <recommendedName>
        <fullName evidence="3">SCP domain-containing protein</fullName>
    </recommendedName>
</protein>
<dbReference type="Gene3D" id="3.40.33.10">
    <property type="entry name" value="CAP"/>
    <property type="match status" value="2"/>
</dbReference>
<evidence type="ECO:0000259" key="3">
    <source>
        <dbReference type="SMART" id="SM00198"/>
    </source>
</evidence>
<name>A0A7R9QQ49_9ACAR</name>
<dbReference type="InterPro" id="IPR018244">
    <property type="entry name" value="Allrgn_V5/Tpx1_CS"/>
</dbReference>
<keyword evidence="2" id="KW-1133">Transmembrane helix</keyword>
<keyword evidence="2" id="KW-0472">Membrane</keyword>
<feature type="compositionally biased region" description="Polar residues" evidence="1">
    <location>
        <begin position="292"/>
        <end position="309"/>
    </location>
</feature>
<dbReference type="PROSITE" id="PS01010">
    <property type="entry name" value="CRISP_2"/>
    <property type="match status" value="1"/>
</dbReference>
<dbReference type="GO" id="GO:0005975">
    <property type="term" value="P:carbohydrate metabolic process"/>
    <property type="evidence" value="ECO:0007669"/>
    <property type="project" value="InterPro"/>
</dbReference>
<keyword evidence="5" id="KW-1185">Reference proteome</keyword>
<dbReference type="InterPro" id="IPR014044">
    <property type="entry name" value="CAP_dom"/>
</dbReference>